<evidence type="ECO:0000259" key="7">
    <source>
        <dbReference type="Pfam" id="PF14322"/>
    </source>
</evidence>
<evidence type="ECO:0000256" key="4">
    <source>
        <dbReference type="ARBA" id="ARBA00023136"/>
    </source>
</evidence>
<dbReference type="Pfam" id="PF14322">
    <property type="entry name" value="SusD-like_3"/>
    <property type="match status" value="1"/>
</dbReference>
<feature type="domain" description="SusD-like N-terminal" evidence="7">
    <location>
        <begin position="42"/>
        <end position="243"/>
    </location>
</feature>
<reference evidence="8 9" key="1">
    <citation type="submission" date="2019-04" db="EMBL/GenBank/DDBJ databases">
        <title>Lacinutrix sp. nov., isolated from marine water.</title>
        <authorList>
            <person name="Kim W."/>
        </authorList>
    </citation>
    <scope>NUCLEOTIDE SEQUENCE [LARGE SCALE GENOMIC DNA]</scope>
    <source>
        <strain evidence="8 9">CAU 1491</strain>
    </source>
</reference>
<dbReference type="EMBL" id="SUPL01000008">
    <property type="protein sequence ID" value="TJY32830.1"/>
    <property type="molecule type" value="Genomic_DNA"/>
</dbReference>
<dbReference type="CDD" id="cd08977">
    <property type="entry name" value="SusD"/>
    <property type="match status" value="1"/>
</dbReference>
<dbReference type="Gene3D" id="1.25.40.390">
    <property type="match status" value="1"/>
</dbReference>
<evidence type="ECO:0000313" key="8">
    <source>
        <dbReference type="EMBL" id="TJY32830.1"/>
    </source>
</evidence>
<dbReference type="SUPFAM" id="SSF48452">
    <property type="entry name" value="TPR-like"/>
    <property type="match status" value="1"/>
</dbReference>
<gene>
    <name evidence="8" type="ORF">E5167_13400</name>
</gene>
<dbReference type="GO" id="GO:0009279">
    <property type="term" value="C:cell outer membrane"/>
    <property type="evidence" value="ECO:0007669"/>
    <property type="project" value="UniProtKB-SubCell"/>
</dbReference>
<evidence type="ECO:0000313" key="9">
    <source>
        <dbReference type="Proteomes" id="UP000307657"/>
    </source>
</evidence>
<comment type="caution">
    <text evidence="8">The sequence shown here is derived from an EMBL/GenBank/DDBJ whole genome shotgun (WGS) entry which is preliminary data.</text>
</comment>
<sequence>MKYIEYTKNKRSSWFTISLIRNKILMRLSLCLLLIGLISCSDFVEVDPPKNILISETVFNDPATVESALANVYFQMREQGMISGNFGLTTLMGIYSDELDYYGFDQNSSELYHHNVTTSNPNIMGWWSNAYSLIYAANDIIDGVENSNTLNLGEKERFKGQALFVRAYVHSLLVSLYGDIPYITTTNYLENNSVSREPLNVVFDNIISDLRNAITLLENTDVIGEKVLPNEYAVKALLARIYLYTENWEMAASLSTELIDAHNLESDLNDVFLKESSETLWQLKSGDNPRNTHEANQLIIQFIPGQQYALTNELLAAFEPGDLRLENWTSSTTSTDGTITLHFAHKYKATLAEMEPKEYSIVFRLAEQYLIRAEARAKLGNIVGAQQDLNTIRNRAGLSNTLANTTSDLLDAILQERRVELFTEQGHRWFDLKRTDNAESVLSSVKPNWKSTDVLFPIPEAEIEINPNLLPQNSGY</sequence>
<dbReference type="InterPro" id="IPR012944">
    <property type="entry name" value="SusD_RagB_dom"/>
</dbReference>
<name>A0A4U0EMV9_9FLAO</name>
<dbReference type="InterPro" id="IPR011990">
    <property type="entry name" value="TPR-like_helical_dom_sf"/>
</dbReference>
<organism evidence="8 9">
    <name type="scientific">Pontimicrobium aquaticum</name>
    <dbReference type="NCBI Taxonomy" id="2565367"/>
    <lineage>
        <taxon>Bacteria</taxon>
        <taxon>Pseudomonadati</taxon>
        <taxon>Bacteroidota</taxon>
        <taxon>Flavobacteriia</taxon>
        <taxon>Flavobacteriales</taxon>
        <taxon>Flavobacteriaceae</taxon>
        <taxon>Pontimicrobium</taxon>
    </lineage>
</organism>
<comment type="similarity">
    <text evidence="2">Belongs to the SusD family.</text>
</comment>
<dbReference type="InterPro" id="IPR033985">
    <property type="entry name" value="SusD-like_N"/>
</dbReference>
<dbReference type="AlphaFoldDB" id="A0A4U0EMV9"/>
<evidence type="ECO:0000256" key="1">
    <source>
        <dbReference type="ARBA" id="ARBA00004442"/>
    </source>
</evidence>
<protein>
    <submittedName>
        <fullName evidence="8">RagB/SusD family nutrient uptake outer membrane protein</fullName>
    </submittedName>
</protein>
<keyword evidence="4" id="KW-0472">Membrane</keyword>
<dbReference type="Proteomes" id="UP000307657">
    <property type="component" value="Unassembled WGS sequence"/>
</dbReference>
<keyword evidence="9" id="KW-1185">Reference proteome</keyword>
<evidence type="ECO:0000256" key="2">
    <source>
        <dbReference type="ARBA" id="ARBA00006275"/>
    </source>
</evidence>
<evidence type="ECO:0000259" key="6">
    <source>
        <dbReference type="Pfam" id="PF07980"/>
    </source>
</evidence>
<comment type="subcellular location">
    <subcellularLocation>
        <location evidence="1">Cell outer membrane</location>
    </subcellularLocation>
</comment>
<proteinExistence type="inferred from homology"/>
<evidence type="ECO:0000256" key="3">
    <source>
        <dbReference type="ARBA" id="ARBA00022729"/>
    </source>
</evidence>
<evidence type="ECO:0000256" key="5">
    <source>
        <dbReference type="ARBA" id="ARBA00023237"/>
    </source>
</evidence>
<accession>A0A4U0EMV9</accession>
<dbReference type="OrthoDB" id="5694214at2"/>
<dbReference type="RefSeq" id="WP_136844674.1">
    <property type="nucleotide sequence ID" value="NZ_SUPL01000008.1"/>
</dbReference>
<keyword evidence="5" id="KW-0998">Cell outer membrane</keyword>
<keyword evidence="3" id="KW-0732">Signal</keyword>
<feature type="domain" description="RagB/SusD" evidence="6">
    <location>
        <begin position="334"/>
        <end position="476"/>
    </location>
</feature>
<dbReference type="Pfam" id="PF07980">
    <property type="entry name" value="SusD_RagB"/>
    <property type="match status" value="1"/>
</dbReference>